<dbReference type="HOGENOM" id="CLU_1331659_0_0_1"/>
<sequence>MQDILRPKEHRTWSSGSCEQNLVSAEYWAATTKSASLNIISTPEQTGEDVAKTTKIYGEVAQNVPRVVALYYVWTPSAAPGLKLCEKKGVRCEHPEGTTFCPFKVSRDPREARGTREVLLLPLFERWSKKLSYHLSGLATPQACLIQNLHHGEAIDLALCPTLCSLPMLWDTLDRETIRGEAMNNLSLAYVGLFSPLGLAATRRQS</sequence>
<protein>
    <submittedName>
        <fullName evidence="1">Uncharacterized protein</fullName>
    </submittedName>
</protein>
<evidence type="ECO:0000313" key="2">
    <source>
        <dbReference type="Proteomes" id="UP000002035"/>
    </source>
</evidence>
<evidence type="ECO:0000313" key="1">
    <source>
        <dbReference type="EMBL" id="EEQ35032.1"/>
    </source>
</evidence>
<organism evidence="1 2">
    <name type="scientific">Arthroderma otae (strain ATCC MYA-4605 / CBS 113480)</name>
    <name type="common">Microsporum canis</name>
    <dbReference type="NCBI Taxonomy" id="554155"/>
    <lineage>
        <taxon>Eukaryota</taxon>
        <taxon>Fungi</taxon>
        <taxon>Dikarya</taxon>
        <taxon>Ascomycota</taxon>
        <taxon>Pezizomycotina</taxon>
        <taxon>Eurotiomycetes</taxon>
        <taxon>Eurotiomycetidae</taxon>
        <taxon>Onygenales</taxon>
        <taxon>Arthrodermataceae</taxon>
        <taxon>Microsporum</taxon>
    </lineage>
</organism>
<dbReference type="AlphaFoldDB" id="C5FXJ2"/>
<proteinExistence type="predicted"/>
<gene>
    <name evidence="1" type="ORF">MCYG_07851</name>
</gene>
<keyword evidence="2" id="KW-1185">Reference proteome</keyword>
<name>C5FXJ2_ARTOC</name>
<accession>C5FXJ2</accession>
<dbReference type="VEuPathDB" id="FungiDB:MCYG_07851"/>
<dbReference type="RefSeq" id="XP_002844068.1">
    <property type="nucleotide sequence ID" value="XM_002844022.1"/>
</dbReference>
<reference evidence="2" key="1">
    <citation type="journal article" date="2012" name="MBio">
        <title>Comparative genome analysis of Trichophyton rubrum and related dermatophytes reveals candidate genes involved in infection.</title>
        <authorList>
            <person name="Martinez D.A."/>
            <person name="Oliver B.G."/>
            <person name="Graeser Y."/>
            <person name="Goldberg J.M."/>
            <person name="Li W."/>
            <person name="Martinez-Rossi N.M."/>
            <person name="Monod M."/>
            <person name="Shelest E."/>
            <person name="Barton R.C."/>
            <person name="Birch E."/>
            <person name="Brakhage A.A."/>
            <person name="Chen Z."/>
            <person name="Gurr S.J."/>
            <person name="Heiman D."/>
            <person name="Heitman J."/>
            <person name="Kosti I."/>
            <person name="Rossi A."/>
            <person name="Saif S."/>
            <person name="Samalova M."/>
            <person name="Saunders C.W."/>
            <person name="Shea T."/>
            <person name="Summerbell R.C."/>
            <person name="Xu J."/>
            <person name="Young S."/>
            <person name="Zeng Q."/>
            <person name="Birren B.W."/>
            <person name="Cuomo C.A."/>
            <person name="White T.C."/>
        </authorList>
    </citation>
    <scope>NUCLEOTIDE SEQUENCE [LARGE SCALE GENOMIC DNA]</scope>
    <source>
        <strain evidence="2">ATCC MYA-4605 / CBS 113480</strain>
    </source>
</reference>
<dbReference type="GeneID" id="9230416"/>
<dbReference type="EMBL" id="DS995707">
    <property type="protein sequence ID" value="EEQ35032.1"/>
    <property type="molecule type" value="Genomic_DNA"/>
</dbReference>
<dbReference type="Proteomes" id="UP000002035">
    <property type="component" value="Unassembled WGS sequence"/>
</dbReference>